<accession>A0A022W6Z0</accession>
<dbReference type="Proteomes" id="UP000023758">
    <property type="component" value="Unassembled WGS sequence"/>
</dbReference>
<proteinExistence type="predicted"/>
<evidence type="ECO:0000313" key="1">
    <source>
        <dbReference type="EMBL" id="EZF53848.1"/>
    </source>
</evidence>
<reference evidence="1" key="1">
    <citation type="submission" date="2014-02" db="EMBL/GenBank/DDBJ databases">
        <title>The Genome Sequence of Trichophyton rubrum (morphotype fischeri) CBS 288.86.</title>
        <authorList>
            <consortium name="The Broad Institute Genomics Platform"/>
            <person name="Cuomo C.A."/>
            <person name="White T.C."/>
            <person name="Graser Y."/>
            <person name="Martinez-Rossi N."/>
            <person name="Heitman J."/>
            <person name="Young S.K."/>
            <person name="Zeng Q."/>
            <person name="Gargeya S."/>
            <person name="Abouelleil A."/>
            <person name="Alvarado L."/>
            <person name="Chapman S.B."/>
            <person name="Gainer-Dewar J."/>
            <person name="Goldberg J."/>
            <person name="Griggs A."/>
            <person name="Gujja S."/>
            <person name="Hansen M."/>
            <person name="Howarth C."/>
            <person name="Imamovic A."/>
            <person name="Larimer J."/>
            <person name="Martinez D."/>
            <person name="Murphy C."/>
            <person name="Pearson M.D."/>
            <person name="Persinoti G."/>
            <person name="Poon T."/>
            <person name="Priest M."/>
            <person name="Roberts A.D."/>
            <person name="Saif S."/>
            <person name="Shea T.D."/>
            <person name="Sykes S.N."/>
            <person name="Wortman J."/>
            <person name="Nusbaum C."/>
            <person name="Birren B."/>
        </authorList>
    </citation>
    <scope>NUCLEOTIDE SEQUENCE [LARGE SCALE GENOMIC DNA]</scope>
    <source>
        <strain evidence="1">CBS 288.86</strain>
    </source>
</reference>
<dbReference type="EMBL" id="KK207803">
    <property type="protein sequence ID" value="EZF53848.1"/>
    <property type="molecule type" value="Genomic_DNA"/>
</dbReference>
<dbReference type="HOGENOM" id="CLU_2265654_0_0_1"/>
<protein>
    <submittedName>
        <fullName evidence="1">Uncharacterized protein</fullName>
    </submittedName>
</protein>
<sequence>MEWRDGEMEKYGVARRLAVEVASVLCEMSSRLVSRLVFLTRLLVFSYSVFSVCLPVSASICHAEDDCSTTDQFISRRLTSTKLTSTGTGKSTLVVIIISNSRH</sequence>
<gene>
    <name evidence="1" type="ORF">H103_03322</name>
</gene>
<name>A0A022W6Z0_TRIRU</name>
<organism evidence="1">
    <name type="scientific">Trichophyton rubrum CBS 288.86</name>
    <dbReference type="NCBI Taxonomy" id="1215330"/>
    <lineage>
        <taxon>Eukaryota</taxon>
        <taxon>Fungi</taxon>
        <taxon>Dikarya</taxon>
        <taxon>Ascomycota</taxon>
        <taxon>Pezizomycotina</taxon>
        <taxon>Eurotiomycetes</taxon>
        <taxon>Eurotiomycetidae</taxon>
        <taxon>Onygenales</taxon>
        <taxon>Arthrodermataceae</taxon>
        <taxon>Trichophyton</taxon>
    </lineage>
</organism>
<dbReference type="AlphaFoldDB" id="A0A022W6Z0"/>